<proteinExistence type="predicted"/>
<dbReference type="AlphaFoldDB" id="A0AAP2GGD9"/>
<organism evidence="1 2">
    <name type="scientific">Dawidia soli</name>
    <dbReference type="NCBI Taxonomy" id="2782352"/>
    <lineage>
        <taxon>Bacteria</taxon>
        <taxon>Pseudomonadati</taxon>
        <taxon>Bacteroidota</taxon>
        <taxon>Cytophagia</taxon>
        <taxon>Cytophagales</taxon>
        <taxon>Chryseotaleaceae</taxon>
        <taxon>Dawidia</taxon>
    </lineage>
</organism>
<evidence type="ECO:0000313" key="1">
    <source>
        <dbReference type="EMBL" id="MBT1690502.1"/>
    </source>
</evidence>
<sequence length="168" mass="18442">MGIPSKLIWLALLAIAGTSYVVYRKIMSAVDKSSVGSLINALKKDGTKAAGVAEALDIPYGKREKFSPIDFDSLVSTLRTATKIGDYAILYQTTADAHRHLLITEIAYSDFDIGVTGEATDVKKNAYHSFVIRFEPDTNTLSVWSDLYSDTTSKFQKEAFSKGITTMK</sequence>
<accession>A0AAP2GGD9</accession>
<gene>
    <name evidence="1" type="ORF">KK078_28315</name>
</gene>
<keyword evidence="2" id="KW-1185">Reference proteome</keyword>
<dbReference type="Proteomes" id="UP001319180">
    <property type="component" value="Unassembled WGS sequence"/>
</dbReference>
<evidence type="ECO:0000313" key="2">
    <source>
        <dbReference type="Proteomes" id="UP001319180"/>
    </source>
</evidence>
<reference evidence="1 2" key="1">
    <citation type="submission" date="2021-05" db="EMBL/GenBank/DDBJ databases">
        <title>A Polyphasic approach of four new species of the genus Ohtaekwangia: Ohtaekwangia histidinii sp. nov., Ohtaekwangia cretensis sp. nov., Ohtaekwangia indiensis sp. nov., Ohtaekwangia reichenbachii sp. nov. from diverse environment.</title>
        <authorList>
            <person name="Octaviana S."/>
        </authorList>
    </citation>
    <scope>NUCLEOTIDE SEQUENCE [LARGE SCALE GENOMIC DNA]</scope>
    <source>
        <strain evidence="1 2">PWU37</strain>
    </source>
</reference>
<name>A0AAP2GGD9_9BACT</name>
<comment type="caution">
    <text evidence="1">The sequence shown here is derived from an EMBL/GenBank/DDBJ whole genome shotgun (WGS) entry which is preliminary data.</text>
</comment>
<dbReference type="EMBL" id="JAHESC010000069">
    <property type="protein sequence ID" value="MBT1690502.1"/>
    <property type="molecule type" value="Genomic_DNA"/>
</dbReference>
<dbReference type="RefSeq" id="WP_254093926.1">
    <property type="nucleotide sequence ID" value="NZ_JAHESC010000069.1"/>
</dbReference>
<protein>
    <submittedName>
        <fullName evidence="1">Uncharacterized protein</fullName>
    </submittedName>
</protein>